<comment type="similarity">
    <text evidence="3 11">Belongs to the COPE family.</text>
</comment>
<keyword evidence="7 11" id="KW-0653">Protein transport</keyword>
<dbReference type="AlphaFoldDB" id="A0AA91T0M8"/>
<dbReference type="KEGG" id="clus:A9F13_13g00341"/>
<comment type="function">
    <text evidence="11">The coatomer is a cytosolic protein complex that binds to dilysine motifs and reversibly associates with Golgi non-clathrin-coated vesicles, which further mediate biosynthetic protein transport from the ER, via the Golgi up to the trans Golgi network. The coatomer complex is required for budding from Golgi membranes, and is essential for the retrograde Golgi-to-ER transport of dilysine-tagged proteins.</text>
</comment>
<gene>
    <name evidence="12" type="ORF">A9F13_13g00341</name>
</gene>
<keyword evidence="6 11" id="KW-0931">ER-Golgi transport</keyword>
<dbReference type="InterPro" id="IPR006822">
    <property type="entry name" value="Coatomer_esu"/>
</dbReference>
<evidence type="ECO:0000256" key="4">
    <source>
        <dbReference type="ARBA" id="ARBA00022448"/>
    </source>
</evidence>
<evidence type="ECO:0000256" key="10">
    <source>
        <dbReference type="ARBA" id="ARBA00023329"/>
    </source>
</evidence>
<keyword evidence="5 11" id="KW-0963">Cytoplasm</keyword>
<evidence type="ECO:0000256" key="8">
    <source>
        <dbReference type="ARBA" id="ARBA00023034"/>
    </source>
</evidence>
<evidence type="ECO:0000313" key="12">
    <source>
        <dbReference type="EMBL" id="OVF07338.1"/>
    </source>
</evidence>
<dbReference type="InterPro" id="IPR011990">
    <property type="entry name" value="TPR-like_helical_dom_sf"/>
</dbReference>
<dbReference type="PANTHER" id="PTHR10805:SF0">
    <property type="entry name" value="COATOMER SUBUNIT EPSILON"/>
    <property type="match status" value="1"/>
</dbReference>
<evidence type="ECO:0000256" key="2">
    <source>
        <dbReference type="ARBA" id="ARBA00004347"/>
    </source>
</evidence>
<evidence type="ECO:0000256" key="6">
    <source>
        <dbReference type="ARBA" id="ARBA00022892"/>
    </source>
</evidence>
<evidence type="ECO:0000256" key="5">
    <source>
        <dbReference type="ARBA" id="ARBA00022490"/>
    </source>
</evidence>
<dbReference type="SUPFAM" id="SSF48452">
    <property type="entry name" value="TPR-like"/>
    <property type="match status" value="1"/>
</dbReference>
<keyword evidence="8 11" id="KW-0333">Golgi apparatus</keyword>
<evidence type="ECO:0000256" key="3">
    <source>
        <dbReference type="ARBA" id="ARBA00008827"/>
    </source>
</evidence>
<dbReference type="EMBL" id="LYUB02000013">
    <property type="protein sequence ID" value="OVF07338.1"/>
    <property type="molecule type" value="Genomic_DNA"/>
</dbReference>
<accession>A0AA91T0M8</accession>
<reference evidence="12 13" key="1">
    <citation type="submission" date="2017-04" db="EMBL/GenBank/DDBJ databases">
        <title>Draft genome of the yeast Clavispora lusitaniae type strain CBS 6936.</title>
        <authorList>
            <person name="Durrens P."/>
            <person name="Klopp C."/>
            <person name="Biteau N."/>
            <person name="Fitton-Ouhabi V."/>
            <person name="Dementhon K."/>
            <person name="Accoceberry I."/>
            <person name="Sherman D.J."/>
            <person name="Noel T."/>
        </authorList>
    </citation>
    <scope>NUCLEOTIDE SEQUENCE [LARGE SCALE GENOMIC DNA]</scope>
    <source>
        <strain evidence="12 13">CBS 6936</strain>
    </source>
</reference>
<dbReference type="GO" id="GO:0000139">
    <property type="term" value="C:Golgi membrane"/>
    <property type="evidence" value="ECO:0007669"/>
    <property type="project" value="UniProtKB-SubCell"/>
</dbReference>
<dbReference type="GO" id="GO:0006890">
    <property type="term" value="P:retrograde vesicle-mediated transport, Golgi to endoplasmic reticulum"/>
    <property type="evidence" value="ECO:0007669"/>
    <property type="project" value="UniProtKB-UniRule"/>
</dbReference>
<keyword evidence="10 11" id="KW-0968">Cytoplasmic vesicle</keyword>
<sequence length="313" mass="36157">MNVFSDSGELYTIRNEFFTNQHRKILSYSLDSFSDETKLKVLEFKIRSAVSLGEDASSMIEEGRFLFPGNDEIFNALQSWNDLKTFGTDESTYFDDVKEAKFELQAVLTAFYMVKFHGDYDSAISLLVNFNNQNPNNLHELEPYLVLIQLYLIQENYTEAKKLYQSFQKFPPSSRDSIIYQVLESWMLSIQGGSDNISNSYYFYYELLSTEFENDPQGKFHILSVLFALTLQMKHYPEAQELADQIATLGYEGPQQADYIANQIAFDYLTKDGDNVGALLKQLYQSNPEHHLLKDLKSKNDNFNEIIAKYQAA</sequence>
<evidence type="ECO:0000256" key="9">
    <source>
        <dbReference type="ARBA" id="ARBA00023136"/>
    </source>
</evidence>
<comment type="subcellular location">
    <subcellularLocation>
        <location evidence="2">Cytoplasmic vesicle</location>
        <location evidence="2">COPI-coated vesicle membrane</location>
        <topology evidence="2">Peripheral membrane protein</topology>
        <orientation evidence="2">Cytoplasmic side</orientation>
    </subcellularLocation>
    <subcellularLocation>
        <location evidence="1">Golgi apparatus membrane</location>
        <topology evidence="1">Peripheral membrane protein</topology>
        <orientation evidence="1">Cytoplasmic side</orientation>
    </subcellularLocation>
</comment>
<dbReference type="Proteomes" id="UP000195602">
    <property type="component" value="Unassembled WGS sequence"/>
</dbReference>
<protein>
    <recommendedName>
        <fullName evidence="11">Coatomer subunit epsilon</fullName>
    </recommendedName>
</protein>
<dbReference type="GO" id="GO:0005198">
    <property type="term" value="F:structural molecule activity"/>
    <property type="evidence" value="ECO:0007669"/>
    <property type="project" value="UniProtKB-UniRule"/>
</dbReference>
<dbReference type="GO" id="GO:0006891">
    <property type="term" value="P:intra-Golgi vesicle-mediated transport"/>
    <property type="evidence" value="ECO:0007669"/>
    <property type="project" value="TreeGrafter"/>
</dbReference>
<keyword evidence="9 11" id="KW-0472">Membrane</keyword>
<evidence type="ECO:0000256" key="11">
    <source>
        <dbReference type="PIRNR" id="PIRNR016478"/>
    </source>
</evidence>
<name>A0AA91T0M8_CLALS</name>
<dbReference type="Pfam" id="PF04733">
    <property type="entry name" value="Coatomer_E"/>
    <property type="match status" value="1"/>
</dbReference>
<comment type="caution">
    <text evidence="12">The sequence shown here is derived from an EMBL/GenBank/DDBJ whole genome shotgun (WGS) entry which is preliminary data.</text>
</comment>
<evidence type="ECO:0000256" key="7">
    <source>
        <dbReference type="ARBA" id="ARBA00022927"/>
    </source>
</evidence>
<evidence type="ECO:0000256" key="1">
    <source>
        <dbReference type="ARBA" id="ARBA00004255"/>
    </source>
</evidence>
<proteinExistence type="inferred from homology"/>
<evidence type="ECO:0000313" key="13">
    <source>
        <dbReference type="Proteomes" id="UP000195602"/>
    </source>
</evidence>
<dbReference type="GO" id="GO:0006888">
    <property type="term" value="P:endoplasmic reticulum to Golgi vesicle-mediated transport"/>
    <property type="evidence" value="ECO:0007669"/>
    <property type="project" value="TreeGrafter"/>
</dbReference>
<keyword evidence="4 11" id="KW-0813">Transport</keyword>
<dbReference type="PIRSF" id="PIRSF016478">
    <property type="entry name" value="Coatomer_esu"/>
    <property type="match status" value="1"/>
</dbReference>
<dbReference type="GO" id="GO:0015031">
    <property type="term" value="P:protein transport"/>
    <property type="evidence" value="ECO:0007669"/>
    <property type="project" value="UniProtKB-UniRule"/>
</dbReference>
<dbReference type="GO" id="GO:0030126">
    <property type="term" value="C:COPI vesicle coat"/>
    <property type="evidence" value="ECO:0007669"/>
    <property type="project" value="TreeGrafter"/>
</dbReference>
<organism evidence="12 13">
    <name type="scientific">Clavispora lusitaniae</name>
    <name type="common">Candida lusitaniae</name>
    <dbReference type="NCBI Taxonomy" id="36911"/>
    <lineage>
        <taxon>Eukaryota</taxon>
        <taxon>Fungi</taxon>
        <taxon>Dikarya</taxon>
        <taxon>Ascomycota</taxon>
        <taxon>Saccharomycotina</taxon>
        <taxon>Pichiomycetes</taxon>
        <taxon>Metschnikowiaceae</taxon>
        <taxon>Clavispora</taxon>
    </lineage>
</organism>
<dbReference type="Gene3D" id="1.25.40.10">
    <property type="entry name" value="Tetratricopeptide repeat domain"/>
    <property type="match status" value="1"/>
</dbReference>
<dbReference type="PANTHER" id="PTHR10805">
    <property type="entry name" value="COATOMER SUBUNIT EPSILON"/>
    <property type="match status" value="1"/>
</dbReference>